<organism evidence="6 7">
    <name type="scientific">Anabas testudineus</name>
    <name type="common">Climbing perch</name>
    <name type="synonym">Anthias testudineus</name>
    <dbReference type="NCBI Taxonomy" id="64144"/>
    <lineage>
        <taxon>Eukaryota</taxon>
        <taxon>Metazoa</taxon>
        <taxon>Chordata</taxon>
        <taxon>Craniata</taxon>
        <taxon>Vertebrata</taxon>
        <taxon>Euteleostomi</taxon>
        <taxon>Actinopterygii</taxon>
        <taxon>Neopterygii</taxon>
        <taxon>Teleostei</taxon>
        <taxon>Neoteleostei</taxon>
        <taxon>Acanthomorphata</taxon>
        <taxon>Anabantaria</taxon>
        <taxon>Anabantiformes</taxon>
        <taxon>Anabantoidei</taxon>
        <taxon>Anabantidae</taxon>
        <taxon>Anabas</taxon>
    </lineage>
</organism>
<evidence type="ECO:0000256" key="2">
    <source>
        <dbReference type="ARBA" id="ARBA00006937"/>
    </source>
</evidence>
<evidence type="ECO:0000256" key="1">
    <source>
        <dbReference type="ARBA" id="ARBA00004496"/>
    </source>
</evidence>
<dbReference type="FunFam" id="3.30.870.10:FF:000004">
    <property type="entry name" value="protein FAM83H isoform X2"/>
    <property type="match status" value="1"/>
</dbReference>
<keyword evidence="7" id="KW-1185">Reference proteome</keyword>
<dbReference type="InterPro" id="IPR050944">
    <property type="entry name" value="FAM83"/>
</dbReference>
<feature type="compositionally biased region" description="Basic and acidic residues" evidence="4">
    <location>
        <begin position="825"/>
        <end position="842"/>
    </location>
</feature>
<gene>
    <name evidence="6" type="primary">FAM83B</name>
</gene>
<dbReference type="GeneTree" id="ENSGT00940000157889"/>
<feature type="region of interest" description="Disordered" evidence="4">
    <location>
        <begin position="861"/>
        <end position="886"/>
    </location>
</feature>
<dbReference type="RefSeq" id="XP_026212532.1">
    <property type="nucleotide sequence ID" value="XM_026356747.2"/>
</dbReference>
<reference evidence="6" key="1">
    <citation type="submission" date="2021-04" db="EMBL/GenBank/DDBJ databases">
        <authorList>
            <consortium name="Wellcome Sanger Institute Data Sharing"/>
        </authorList>
    </citation>
    <scope>NUCLEOTIDE SEQUENCE [LARGE SCALE GENOMIC DNA]</scope>
</reference>
<feature type="domain" description="Scaffolding anchor of CK1" evidence="5">
    <location>
        <begin position="18"/>
        <end position="283"/>
    </location>
</feature>
<feature type="compositionally biased region" description="Low complexity" evidence="4">
    <location>
        <begin position="744"/>
        <end position="756"/>
    </location>
</feature>
<accession>A0A3Q1JDM0</accession>
<dbReference type="Pfam" id="PF07894">
    <property type="entry name" value="SACK1"/>
    <property type="match status" value="1"/>
</dbReference>
<comment type="similarity">
    <text evidence="2">Belongs to the FAM83 family.</text>
</comment>
<dbReference type="GeneID" id="113159815"/>
<dbReference type="GO" id="GO:0019901">
    <property type="term" value="F:protein kinase binding"/>
    <property type="evidence" value="ECO:0007669"/>
    <property type="project" value="TreeGrafter"/>
</dbReference>
<feature type="region of interest" description="Disordered" evidence="4">
    <location>
        <begin position="740"/>
        <end position="842"/>
    </location>
</feature>
<comment type="subcellular location">
    <subcellularLocation>
        <location evidence="1">Cytoplasm</location>
    </subcellularLocation>
</comment>
<dbReference type="InterPro" id="IPR012461">
    <property type="entry name" value="SACK1"/>
</dbReference>
<dbReference type="GO" id="GO:0007165">
    <property type="term" value="P:signal transduction"/>
    <property type="evidence" value="ECO:0007669"/>
    <property type="project" value="TreeGrafter"/>
</dbReference>
<evidence type="ECO:0000256" key="4">
    <source>
        <dbReference type="SAM" id="MobiDB-lite"/>
    </source>
</evidence>
<dbReference type="Proteomes" id="UP000265040">
    <property type="component" value="Chromosome 15"/>
</dbReference>
<evidence type="ECO:0000313" key="7">
    <source>
        <dbReference type="Proteomes" id="UP000265040"/>
    </source>
</evidence>
<dbReference type="AlphaFoldDB" id="A0A3Q1JDM0"/>
<dbReference type="GO" id="GO:0016020">
    <property type="term" value="C:membrane"/>
    <property type="evidence" value="ECO:0007669"/>
    <property type="project" value="TreeGrafter"/>
</dbReference>
<feature type="region of interest" description="Disordered" evidence="4">
    <location>
        <begin position="71"/>
        <end position="94"/>
    </location>
</feature>
<dbReference type="InParanoid" id="A0A3Q1JDM0"/>
<dbReference type="FunCoup" id="A0A3Q1JDM0">
    <property type="interactions" value="986"/>
</dbReference>
<dbReference type="Ensembl" id="ENSATET00000031557.3">
    <property type="protein sequence ID" value="ENSATEP00000031094.1"/>
    <property type="gene ID" value="ENSATEG00000021450.3"/>
</dbReference>
<evidence type="ECO:0000313" key="6">
    <source>
        <dbReference type="Ensembl" id="ENSATEP00000031094.1"/>
    </source>
</evidence>
<evidence type="ECO:0000259" key="5">
    <source>
        <dbReference type="Pfam" id="PF07894"/>
    </source>
</evidence>
<dbReference type="PANTHER" id="PTHR16181:SF29">
    <property type="entry name" value="PROTEIN FAM83A-RELATED"/>
    <property type="match status" value="1"/>
</dbReference>
<dbReference type="GO" id="GO:0005737">
    <property type="term" value="C:cytoplasm"/>
    <property type="evidence" value="ECO:0007669"/>
    <property type="project" value="UniProtKB-SubCell"/>
</dbReference>
<dbReference type="Gene3D" id="3.30.870.10">
    <property type="entry name" value="Endonuclease Chain A"/>
    <property type="match status" value="1"/>
</dbReference>
<keyword evidence="3" id="KW-0963">Cytoplasm</keyword>
<feature type="compositionally biased region" description="Polar residues" evidence="4">
    <location>
        <begin position="775"/>
        <end position="799"/>
    </location>
</feature>
<dbReference type="SUPFAM" id="SSF56024">
    <property type="entry name" value="Phospholipase D/nuclease"/>
    <property type="match status" value="1"/>
</dbReference>
<reference evidence="6" key="3">
    <citation type="submission" date="2025-09" db="UniProtKB">
        <authorList>
            <consortium name="Ensembl"/>
        </authorList>
    </citation>
    <scope>IDENTIFICATION</scope>
</reference>
<dbReference type="OrthoDB" id="8443577at2759"/>
<feature type="compositionally biased region" description="Polar residues" evidence="4">
    <location>
        <begin position="810"/>
        <end position="823"/>
    </location>
</feature>
<evidence type="ECO:0000256" key="3">
    <source>
        <dbReference type="ARBA" id="ARBA00022490"/>
    </source>
</evidence>
<name>A0A3Q1JDM0_ANATE</name>
<protein>
    <recommendedName>
        <fullName evidence="5">Scaffolding anchor of CK1 domain-containing protein</fullName>
    </recommendedName>
</protein>
<feature type="compositionally biased region" description="Polar residues" evidence="4">
    <location>
        <begin position="866"/>
        <end position="876"/>
    </location>
</feature>
<sequence>MDSPEFSMLSSLRGDSKSEDFIQPHYKESYRLAIDHLVSGGRDSYQEFLKGERIGSFLSEDELTFITTNVEPLRPQSNTEEVNGSPDNQSSSGTYWPIHSDVELPDLDLGWPEVMHEQLQTNIDLLFHPPRHNNPTIKEVIRKHVQDARQVIAIVMDIFTDVDIFKEIVDASIRGVAVYVLLNDLNLKSFLTMAENQDVKIQQLRNMRVRTVKGPDYLCRSGAKFRGAMEQKFFLVDCHTAIYGSYSFSWSFEKINLSMVQVIKGHLVKSYDEEFRTLYARSTVPAQLCPLDGYQRNGPHGHQILPKCHSGQKLERRNQLRHTLDTVYRKTCERRLGTRDLEERLFAEDPIKLEPLVENGFCVQDQVFQLQSAEAINFMKRHSYAGEGQDGYMPQNIRPRGSNWNISRETGNGTSNYPQDNYLQVPQIFRGQNMRQSYNGIDKQVLSVQQNMPTLENTSKSYMRTWRIESYLKNPDITTGDSCDYLDQFEPIEKAGSFMQGRMRSSLAFRSTIPEQMEPDRHINNTGVGSSAAPNAPLHYSSMQWNPTTAAETRMNDEFMLKRKSLQILDDNRNNTSYGPGRNSYHSVYASLGRAKGGQKITNPDIMTDNWQKRHSVADPRSNTEYMHESSGHMYGVLGRMNRGTSGINAQNGGYGSNLNEEQRSVSHYDVKNIAGTKNPSAPKWQQPPSRAVSAAVLDVNRKDLTGKPNGIGSQHFTKNSTNKIKSLLNIPERKEDSIGNLETLSLTSGGSTDTLTAEDDERMSAGGRKHHQRTINPVRSPSGRQGNQLADDSLNSSKPRFRTEDHQHPLQTPLSASTTQKKPTVLDKSTRTSLDRGSWSKDRGAENRLYSRFEPFCSFEKKQSPRSAQSFGNTHSPEKSKNLPKGDAAIEHNLTRAARGNHENKLEKFFGKLGNFINKNK</sequence>
<reference evidence="6" key="2">
    <citation type="submission" date="2025-08" db="UniProtKB">
        <authorList>
            <consortium name="Ensembl"/>
        </authorList>
    </citation>
    <scope>IDENTIFICATION</scope>
</reference>
<proteinExistence type="inferred from homology"/>
<dbReference type="PANTHER" id="PTHR16181">
    <property type="entry name" value="PROTEIN FAM83A-RELATED"/>
    <property type="match status" value="1"/>
</dbReference>